<keyword evidence="2" id="KW-0812">Transmembrane</keyword>
<evidence type="ECO:0000313" key="3">
    <source>
        <dbReference type="EMBL" id="CAJ1958248.1"/>
    </source>
</evidence>
<feature type="compositionally biased region" description="Basic and acidic residues" evidence="1">
    <location>
        <begin position="120"/>
        <end position="142"/>
    </location>
</feature>
<dbReference type="InterPro" id="IPR011889">
    <property type="entry name" value="Liste_lipo_26"/>
</dbReference>
<feature type="transmembrane region" description="Helical" evidence="2">
    <location>
        <begin position="197"/>
        <end position="219"/>
    </location>
</feature>
<feature type="region of interest" description="Disordered" evidence="1">
    <location>
        <begin position="1"/>
        <end position="142"/>
    </location>
</feature>
<keyword evidence="2" id="KW-0472">Membrane</keyword>
<feature type="compositionally biased region" description="Pro residues" evidence="1">
    <location>
        <begin position="532"/>
        <end position="618"/>
    </location>
</feature>
<feature type="compositionally biased region" description="Pro residues" evidence="1">
    <location>
        <begin position="444"/>
        <end position="519"/>
    </location>
</feature>
<feature type="compositionally biased region" description="Basic and acidic residues" evidence="1">
    <location>
        <begin position="52"/>
        <end position="70"/>
    </location>
</feature>
<name>A0AAD2G2V9_9STRA</name>
<gene>
    <name evidence="3" type="ORF">CYCCA115_LOCUS17096</name>
</gene>
<feature type="region of interest" description="Disordered" evidence="1">
    <location>
        <begin position="404"/>
        <end position="649"/>
    </location>
</feature>
<feature type="compositionally biased region" description="Low complexity" evidence="1">
    <location>
        <begin position="619"/>
        <end position="639"/>
    </location>
</feature>
<sequence length="955" mass="102076">MEESVPKEEHEANEQQAADEPHSSVLDGSEVAEDEEAPMEGNSGHGTGKRRSQQDRLSKADAAAKVKTILDRSSQPITGPMPGAHADSRGTQVEKEDQEDMINGLVPGAHDGSGRKTRKERISRSLGDTEERRSERQARIEADKGESIDGLVTADAVKITDAVEISDADQALELDDNEAQGNDSNARNWERFKQKRGARAFCCLLFIFVVAIAAIGAWLGTRTTTSSVSNGSSQVEDGIPITENVTNVCGNVIQGQETMPVQSYQLDLDATSFLRVDLSISAGIIEDKLKELMAPALTACNRVVRNLRYHRYLDSGAFLHAIANVAVDASGVAGVECLDDSSQRCHRVSVAIDVVVKDDSVKVVDVIGELSSYFGGGPVVEKLDLTGLYESIIVANLGYMDPTESPSMGNASPSAEPTKRPSANPTGYPTAEPSILPTLSPVVGPTPRPTPNPTPQPTPNPTPGPTPNPTPQPSANPTRGPTPNPTPGSTAPPTPIPTPRTAPGPTFFPTPGPTAPPTANPSLGPILDPTVQPTPNPTPGPTPGPTAPPTPNPTPGPTAPPTPNPTPRPSPGPTGSPTPAPTPGPTAPPTPNPTPRPTLGPTASPTPAPTPAPTPGPTATPTSNPTLRPTRNPTPKPTSARPIPVPTLAPTTTCFQTNYELSDTVFNWHLSSLAKASVENIYGRIGEWCFTAGITSMENLFFSRSSFNEDIGNWDVSSVTNMRSMFRDAESFNQDISSWDVSSVTDMSHMFMNAESFNQDISSWDVSSVRDTNHMFMNAESFNQDISSWDVSSVTDMGHMFMNAESFNQDISSWDVSSVTDTGLMFWYALSFNQDLSSWDVSSVATIHGMFGYSTSFNQDLSSWDISSVWYMSSMFYEASSFNQDISSWDVSSVRFMVTMFQGASSFDQNLCPWGSRIPSNANVTDAFSGATSCQSQLDPKLSVESPGPFCHFCN</sequence>
<organism evidence="3 4">
    <name type="scientific">Cylindrotheca closterium</name>
    <dbReference type="NCBI Taxonomy" id="2856"/>
    <lineage>
        <taxon>Eukaryota</taxon>
        <taxon>Sar</taxon>
        <taxon>Stramenopiles</taxon>
        <taxon>Ochrophyta</taxon>
        <taxon>Bacillariophyta</taxon>
        <taxon>Bacillariophyceae</taxon>
        <taxon>Bacillariophycidae</taxon>
        <taxon>Bacillariales</taxon>
        <taxon>Bacillariaceae</taxon>
        <taxon>Cylindrotheca</taxon>
    </lineage>
</organism>
<dbReference type="Proteomes" id="UP001295423">
    <property type="component" value="Unassembled WGS sequence"/>
</dbReference>
<feature type="compositionally biased region" description="Basic and acidic residues" evidence="1">
    <location>
        <begin position="86"/>
        <end position="95"/>
    </location>
</feature>
<dbReference type="Pfam" id="PF03382">
    <property type="entry name" value="DUF285"/>
    <property type="match status" value="2"/>
</dbReference>
<evidence type="ECO:0000313" key="4">
    <source>
        <dbReference type="Proteomes" id="UP001295423"/>
    </source>
</evidence>
<protein>
    <submittedName>
        <fullName evidence="3">Uncharacterized protein</fullName>
    </submittedName>
</protein>
<dbReference type="InterPro" id="IPR005046">
    <property type="entry name" value="DUF285"/>
</dbReference>
<dbReference type="NCBIfam" id="TIGR02167">
    <property type="entry name" value="Liste_lipo_26"/>
    <property type="match status" value="6"/>
</dbReference>
<comment type="caution">
    <text evidence="3">The sequence shown here is derived from an EMBL/GenBank/DDBJ whole genome shotgun (WGS) entry which is preliminary data.</text>
</comment>
<evidence type="ECO:0000256" key="2">
    <source>
        <dbReference type="SAM" id="Phobius"/>
    </source>
</evidence>
<dbReference type="PANTHER" id="PTHR36489:SF2">
    <property type="entry name" value="APPLE DOMAIN-CONTAINING PROTEIN"/>
    <property type="match status" value="1"/>
</dbReference>
<feature type="compositionally biased region" description="Basic and acidic residues" evidence="1">
    <location>
        <begin position="1"/>
        <end position="13"/>
    </location>
</feature>
<accession>A0AAD2G2V9</accession>
<reference evidence="3" key="1">
    <citation type="submission" date="2023-08" db="EMBL/GenBank/DDBJ databases">
        <authorList>
            <person name="Audoor S."/>
            <person name="Bilcke G."/>
        </authorList>
    </citation>
    <scope>NUCLEOTIDE SEQUENCE</scope>
</reference>
<keyword evidence="4" id="KW-1185">Reference proteome</keyword>
<feature type="compositionally biased region" description="Polar residues" evidence="1">
    <location>
        <begin position="404"/>
        <end position="427"/>
    </location>
</feature>
<evidence type="ECO:0000256" key="1">
    <source>
        <dbReference type="SAM" id="MobiDB-lite"/>
    </source>
</evidence>
<dbReference type="AlphaFoldDB" id="A0AAD2G2V9"/>
<dbReference type="EMBL" id="CAKOGP040001969">
    <property type="protein sequence ID" value="CAJ1958248.1"/>
    <property type="molecule type" value="Genomic_DNA"/>
</dbReference>
<dbReference type="PANTHER" id="PTHR36489">
    <property type="entry name" value="PROTEIN-COUPLED RECEPTOR GPR1, PUTATIVE-RELATED"/>
    <property type="match status" value="1"/>
</dbReference>
<proteinExistence type="predicted"/>
<keyword evidence="2" id="KW-1133">Transmembrane helix</keyword>